<proteinExistence type="predicted"/>
<organism evidence="2 3">
    <name type="scientific">Actinocatenispora rupis</name>
    <dbReference type="NCBI Taxonomy" id="519421"/>
    <lineage>
        <taxon>Bacteria</taxon>
        <taxon>Bacillati</taxon>
        <taxon>Actinomycetota</taxon>
        <taxon>Actinomycetes</taxon>
        <taxon>Micromonosporales</taxon>
        <taxon>Micromonosporaceae</taxon>
        <taxon>Actinocatenispora</taxon>
    </lineage>
</organism>
<dbReference type="AlphaFoldDB" id="A0A8J3NC09"/>
<gene>
    <name evidence="2" type="ORF">Aru02nite_21460</name>
</gene>
<dbReference type="PROSITE" id="PS51318">
    <property type="entry name" value="TAT"/>
    <property type="match status" value="1"/>
</dbReference>
<sequence length="921" mass="98741">MVERRDLLKLAGAGAAGLTAPALLAGTSGAAPAAGVALANDSVHLEWAGSGALQRIRARVGGAWLDLPNPSGEYAVLVAEAAPTQDAVVHGTAGTALRALPESVRRTATGVRCTVPTGRGTLVADWTLRGADVAVSVEFTATADGWYSVATPTLARLDAGDLTRGVIPGYWTGTAPQHDPTLAERYGLGIPAMPLVARERSATTPMSLLSVRSGPTVAVIAEPGTGRDPWPAGTSAQTRWLLGLSSTDAGGAYCPTAYHPVLGQDGSRLAAGERIRFAFRYVLTAPDWFAALRYAVDDVYPVGRYLDLARNTRSLSWRVDTSQDFLAGPDSQWHTWEYRGRTLGAESAKLSDVGAMWMLARLSGDPVIEHERLPYARNFKLAQQQSDGGPFQGAALGEYFGQYHGQGDWISENFRSGQSANYVSPMFTTFYALADMGNILLFDPDDDELRDRVRLAADRLLAWQRADGGFDVGYLRDDPTTLMYPELTDLRATWYGLFVAYRVLGDRRYLAAARRGADWYLAHAVHSGQYLGVCDDARLIPDFHLVFGAQALLDLAEETGVAAYRTAAVEVARTYVTHVVTHPAATDGPRTFEGRPVEQWQVSQAGLNYEHAGYRGTANDRGPILLACHTGAFVRFHRLTGERVFLDLARAAARGRDAFVDPASGIPSYYWFAGSGGAHTYPWHGWWHLGWLVDYLVAEAELRSGGAIAFPRGFMTAKVGASKPTGFATGRLYGRDARLCRPHGLVSVADSDVDWLAARSPDGGTLHLVLLNGSPRTVTTTATLDPRALAPGSRAEWGATTVHTGDAVRDGAAVSVTLGGNGIAVLSVDVALRTDPDGPALRTRTVTGDAARPTVTWSYRAATTSWLRWRPAGGDWHATDPTTGYSFRQQLDLSGVTGTVEIGTVTRADDGTVAYGPTVPL</sequence>
<feature type="signal peptide" evidence="1">
    <location>
        <begin position="1"/>
        <end position="33"/>
    </location>
</feature>
<dbReference type="InterPro" id="IPR008930">
    <property type="entry name" value="Terpenoid_cyclase/PrenylTrfase"/>
</dbReference>
<name>A0A8J3NC09_9ACTN</name>
<accession>A0A8J3NC09</accession>
<evidence type="ECO:0008006" key="4">
    <source>
        <dbReference type="Google" id="ProtNLM"/>
    </source>
</evidence>
<protein>
    <recommendedName>
        <fullName evidence="4">Tat (Twin-arginine translocation) pathway signal sequence</fullName>
    </recommendedName>
</protein>
<evidence type="ECO:0000313" key="2">
    <source>
        <dbReference type="EMBL" id="GID11257.1"/>
    </source>
</evidence>
<keyword evidence="3" id="KW-1185">Reference proteome</keyword>
<feature type="chain" id="PRO_5035284269" description="Tat (Twin-arginine translocation) pathway signal sequence" evidence="1">
    <location>
        <begin position="34"/>
        <end position="921"/>
    </location>
</feature>
<dbReference type="SUPFAM" id="SSF48208">
    <property type="entry name" value="Six-hairpin glycosidases"/>
    <property type="match status" value="1"/>
</dbReference>
<comment type="caution">
    <text evidence="2">The sequence shown here is derived from an EMBL/GenBank/DDBJ whole genome shotgun (WGS) entry which is preliminary data.</text>
</comment>
<dbReference type="Proteomes" id="UP000612808">
    <property type="component" value="Unassembled WGS sequence"/>
</dbReference>
<dbReference type="GO" id="GO:0005975">
    <property type="term" value="P:carbohydrate metabolic process"/>
    <property type="evidence" value="ECO:0007669"/>
    <property type="project" value="InterPro"/>
</dbReference>
<evidence type="ECO:0000313" key="3">
    <source>
        <dbReference type="Proteomes" id="UP000612808"/>
    </source>
</evidence>
<dbReference type="SUPFAM" id="SSF48239">
    <property type="entry name" value="Terpenoid cyclases/Protein prenyltransferases"/>
    <property type="match status" value="1"/>
</dbReference>
<dbReference type="InterPro" id="IPR008928">
    <property type="entry name" value="6-hairpin_glycosidase_sf"/>
</dbReference>
<dbReference type="RefSeq" id="WP_203657196.1">
    <property type="nucleotide sequence ID" value="NZ_BAAAZM010000006.1"/>
</dbReference>
<dbReference type="Gene3D" id="1.50.10.20">
    <property type="match status" value="1"/>
</dbReference>
<dbReference type="InterPro" id="IPR006311">
    <property type="entry name" value="TAT_signal"/>
</dbReference>
<keyword evidence="1" id="KW-0732">Signal</keyword>
<reference evidence="2" key="1">
    <citation type="submission" date="2021-01" db="EMBL/GenBank/DDBJ databases">
        <title>Whole genome shotgun sequence of Actinocatenispora rupis NBRC 107355.</title>
        <authorList>
            <person name="Komaki H."/>
            <person name="Tamura T."/>
        </authorList>
    </citation>
    <scope>NUCLEOTIDE SEQUENCE</scope>
    <source>
        <strain evidence="2">NBRC 107355</strain>
    </source>
</reference>
<dbReference type="EMBL" id="BOMB01000012">
    <property type="protein sequence ID" value="GID11257.1"/>
    <property type="molecule type" value="Genomic_DNA"/>
</dbReference>
<evidence type="ECO:0000256" key="1">
    <source>
        <dbReference type="SAM" id="SignalP"/>
    </source>
</evidence>